<evidence type="ECO:0000256" key="11">
    <source>
        <dbReference type="ARBA" id="ARBA00023053"/>
    </source>
</evidence>
<feature type="binding site" evidence="15">
    <location>
        <position position="102"/>
    </location>
    <ligand>
        <name>NADPH</name>
        <dbReference type="ChEBI" id="CHEBI:57783"/>
    </ligand>
</feature>
<dbReference type="FunFam" id="3.30.360.10:FF:000005">
    <property type="entry name" value="Homoserine dehydrogenase"/>
    <property type="match status" value="1"/>
</dbReference>
<dbReference type="Pfam" id="PF03447">
    <property type="entry name" value="NAD_binding_3"/>
    <property type="match status" value="1"/>
</dbReference>
<evidence type="ECO:0000256" key="7">
    <source>
        <dbReference type="ARBA" id="ARBA00022605"/>
    </source>
</evidence>
<dbReference type="KEGG" id="cyj:Cyan7822_1985"/>
<evidence type="ECO:0000256" key="1">
    <source>
        <dbReference type="ARBA" id="ARBA00001920"/>
    </source>
</evidence>
<dbReference type="PROSITE" id="PS51671">
    <property type="entry name" value="ACT"/>
    <property type="match status" value="1"/>
</dbReference>
<dbReference type="UniPathway" id="UPA00050">
    <property type="reaction ID" value="UER00063"/>
</dbReference>
<dbReference type="InterPro" id="IPR016204">
    <property type="entry name" value="HDH"/>
</dbReference>
<evidence type="ECO:0000256" key="17">
    <source>
        <dbReference type="RuleBase" id="RU004171"/>
    </source>
</evidence>
<keyword evidence="12 16" id="KW-0486">Methionine biosynthesis</keyword>
<dbReference type="CDD" id="cd04881">
    <property type="entry name" value="ACT_HSDH-Hom"/>
    <property type="match status" value="1"/>
</dbReference>
<dbReference type="GO" id="GO:0004412">
    <property type="term" value="F:homoserine dehydrogenase activity"/>
    <property type="evidence" value="ECO:0007669"/>
    <property type="project" value="UniProtKB-EC"/>
</dbReference>
<dbReference type="UniPathway" id="UPA00051">
    <property type="reaction ID" value="UER00465"/>
</dbReference>
<dbReference type="GO" id="GO:0009088">
    <property type="term" value="P:threonine biosynthetic process"/>
    <property type="evidence" value="ECO:0007669"/>
    <property type="project" value="UniProtKB-UniPathway"/>
</dbReference>
<keyword evidence="11" id="KW-0915">Sodium</keyword>
<proteinExistence type="inferred from homology"/>
<evidence type="ECO:0000259" key="18">
    <source>
        <dbReference type="PROSITE" id="PS51671"/>
    </source>
</evidence>
<keyword evidence="20" id="KW-1185">Reference proteome</keyword>
<dbReference type="SUPFAM" id="SSF51735">
    <property type="entry name" value="NAD(P)-binding Rossmann-fold domains"/>
    <property type="match status" value="1"/>
</dbReference>
<keyword evidence="8 16" id="KW-0791">Threonine biosynthesis</keyword>
<dbReference type="Gene3D" id="3.40.50.720">
    <property type="entry name" value="NAD(P)-binding Rossmann-like Domain"/>
    <property type="match status" value="1"/>
</dbReference>
<dbReference type="Gene3D" id="3.30.70.260">
    <property type="match status" value="1"/>
</dbReference>
<feature type="active site" description="Proton donor" evidence="14">
    <location>
        <position position="202"/>
    </location>
</feature>
<dbReference type="EC" id="1.1.1.3" evidence="5 16"/>
<dbReference type="Gene3D" id="3.30.360.10">
    <property type="entry name" value="Dihydrodipicolinate Reductase, domain 2"/>
    <property type="match status" value="1"/>
</dbReference>
<evidence type="ECO:0000256" key="6">
    <source>
        <dbReference type="ARBA" id="ARBA00013376"/>
    </source>
</evidence>
<evidence type="ECO:0000256" key="9">
    <source>
        <dbReference type="ARBA" id="ARBA00022857"/>
    </source>
</evidence>
<comment type="pathway">
    <text evidence="2 16">Amino-acid biosynthesis; L-threonine biosynthesis; L-threonine from L-aspartate: step 3/5.</text>
</comment>
<dbReference type="NCBIfam" id="NF004976">
    <property type="entry name" value="PRK06349.1"/>
    <property type="match status" value="1"/>
</dbReference>
<dbReference type="InterPro" id="IPR005106">
    <property type="entry name" value="Asp/hSer_DH_NAD-bd"/>
</dbReference>
<protein>
    <recommendedName>
        <fullName evidence="6 16">Homoserine dehydrogenase</fullName>
        <ecNumber evidence="5 16">1.1.1.3</ecNumber>
    </recommendedName>
</protein>
<dbReference type="OrthoDB" id="9808167at2"/>
<evidence type="ECO:0000256" key="8">
    <source>
        <dbReference type="ARBA" id="ARBA00022697"/>
    </source>
</evidence>
<reference evidence="20" key="1">
    <citation type="journal article" date="2011" name="MBio">
        <title>Novel metabolic attributes of the genus Cyanothece, comprising a group of unicellular nitrogen-fixing Cyanobacteria.</title>
        <authorList>
            <person name="Bandyopadhyay A."/>
            <person name="Elvitigala T."/>
            <person name="Welsh E."/>
            <person name="Stockel J."/>
            <person name="Liberton M."/>
            <person name="Min H."/>
            <person name="Sherman L.A."/>
            <person name="Pakrasi H.B."/>
        </authorList>
    </citation>
    <scope>NUCLEOTIDE SEQUENCE [LARGE SCALE GENOMIC DNA]</scope>
    <source>
        <strain evidence="20">PCC 7822</strain>
    </source>
</reference>
<evidence type="ECO:0000256" key="16">
    <source>
        <dbReference type="RuleBase" id="RU000579"/>
    </source>
</evidence>
<dbReference type="PIRSF" id="PIRSF000098">
    <property type="entry name" value="Homoser_dehydrog"/>
    <property type="match status" value="1"/>
</dbReference>
<keyword evidence="10 16" id="KW-0560">Oxidoreductase</keyword>
<evidence type="ECO:0000256" key="14">
    <source>
        <dbReference type="PIRSR" id="PIRSR000098-1"/>
    </source>
</evidence>
<dbReference type="AlphaFoldDB" id="E0UBM3"/>
<dbReference type="RefSeq" id="WP_013322073.1">
    <property type="nucleotide sequence ID" value="NC_014501.1"/>
</dbReference>
<evidence type="ECO:0000313" key="20">
    <source>
        <dbReference type="Proteomes" id="UP000008206"/>
    </source>
</evidence>
<dbReference type="Pfam" id="PF00742">
    <property type="entry name" value="Homoserine_dh"/>
    <property type="match status" value="1"/>
</dbReference>
<dbReference type="EMBL" id="CP002198">
    <property type="protein sequence ID" value="ADN13967.1"/>
    <property type="molecule type" value="Genomic_DNA"/>
</dbReference>
<name>E0UBM3_GLOV7</name>
<evidence type="ECO:0000256" key="15">
    <source>
        <dbReference type="PIRSR" id="PIRSR000098-2"/>
    </source>
</evidence>
<evidence type="ECO:0000256" key="5">
    <source>
        <dbReference type="ARBA" id="ARBA00013213"/>
    </source>
</evidence>
<comment type="catalytic activity">
    <reaction evidence="13">
        <text>L-homoserine + NADP(+) = L-aspartate 4-semialdehyde + NADPH + H(+)</text>
        <dbReference type="Rhea" id="RHEA:15761"/>
        <dbReference type="ChEBI" id="CHEBI:15378"/>
        <dbReference type="ChEBI" id="CHEBI:57476"/>
        <dbReference type="ChEBI" id="CHEBI:57783"/>
        <dbReference type="ChEBI" id="CHEBI:58349"/>
        <dbReference type="ChEBI" id="CHEBI:537519"/>
        <dbReference type="EC" id="1.1.1.3"/>
    </reaction>
    <physiologicalReaction direction="right-to-left" evidence="13">
        <dbReference type="Rhea" id="RHEA:15763"/>
    </physiologicalReaction>
</comment>
<evidence type="ECO:0000256" key="2">
    <source>
        <dbReference type="ARBA" id="ARBA00005056"/>
    </source>
</evidence>
<sequence length="433" mass="45882">MAFKIGLLGLGTVGTGTAQILLDPWGRNPILKDIEIKRAGVRSLDKPRQVQLPPAVITTDLESIVIDPEIDIVVELLGGLEPAKSLIMKAIAHKKHIVTANKAVIARYGDEIYEAANAAGVYVLLEAAVGGGIPVIKPLKQSLGANRISNIIGIINGTTNYILSQMTSEGADFGEVLAEAQKLGYAEADPTADVDGLDAADKIAILASIGFAGRVKREEIYCEGIRQVSAADITYADKLGFVIKLLAIAQGSKGDDSETLQVRVHPTLIAKDHPLASINGVYNAILVKGEPLGQVMFFGPGAGAGPTASAVVSDIMNIVGILQSSGGQAQSLDPLLNVTHQHYCSLTPIEDLKTRFYARFLCEDVPGVIGHLGTCFGQHHVSLESVVQIGFQGQLAEIVVVTHDVREGNFRQALAEIEQSQAINSIPSVLRVL</sequence>
<organism evidence="19 20">
    <name type="scientific">Gloeothece verrucosa (strain PCC 7822)</name>
    <name type="common">Cyanothece sp. (strain PCC 7822)</name>
    <dbReference type="NCBI Taxonomy" id="497965"/>
    <lineage>
        <taxon>Bacteria</taxon>
        <taxon>Bacillati</taxon>
        <taxon>Cyanobacteriota</taxon>
        <taxon>Cyanophyceae</taxon>
        <taxon>Oscillatoriophycideae</taxon>
        <taxon>Chroococcales</taxon>
        <taxon>Aphanothecaceae</taxon>
        <taxon>Gloeothece</taxon>
        <taxon>Gloeothece verrucosa</taxon>
    </lineage>
</organism>
<dbReference type="SUPFAM" id="SSF55021">
    <property type="entry name" value="ACT-like"/>
    <property type="match status" value="1"/>
</dbReference>
<dbReference type="Pfam" id="PF01842">
    <property type="entry name" value="ACT"/>
    <property type="match status" value="1"/>
</dbReference>
<keyword evidence="7 16" id="KW-0028">Amino-acid biosynthesis</keyword>
<accession>E0UBM3</accession>
<feature type="binding site" evidence="15">
    <location>
        <position position="187"/>
    </location>
    <ligand>
        <name>L-homoserine</name>
        <dbReference type="ChEBI" id="CHEBI:57476"/>
    </ligand>
</feature>
<evidence type="ECO:0000313" key="19">
    <source>
        <dbReference type="EMBL" id="ADN13967.1"/>
    </source>
</evidence>
<dbReference type="InterPro" id="IPR002912">
    <property type="entry name" value="ACT_dom"/>
</dbReference>
<dbReference type="PANTHER" id="PTHR43331:SF1">
    <property type="entry name" value="HOMOSERINE DEHYDROGENASE"/>
    <property type="match status" value="1"/>
</dbReference>
<evidence type="ECO:0000256" key="12">
    <source>
        <dbReference type="ARBA" id="ARBA00023167"/>
    </source>
</evidence>
<dbReference type="STRING" id="497965.Cyan7822_1985"/>
<evidence type="ECO:0000256" key="3">
    <source>
        <dbReference type="ARBA" id="ARBA00005062"/>
    </source>
</evidence>
<dbReference type="GO" id="GO:0009086">
    <property type="term" value="P:methionine biosynthetic process"/>
    <property type="evidence" value="ECO:0007669"/>
    <property type="project" value="UniProtKB-KW"/>
</dbReference>
<dbReference type="HOGENOM" id="CLU_009116_1_0_3"/>
<dbReference type="InterPro" id="IPR019811">
    <property type="entry name" value="HDH_CS"/>
</dbReference>
<evidence type="ECO:0000256" key="13">
    <source>
        <dbReference type="ARBA" id="ARBA00048841"/>
    </source>
</evidence>
<keyword evidence="9 15" id="KW-0521">NADP</keyword>
<dbReference type="InterPro" id="IPR045865">
    <property type="entry name" value="ACT-like_dom_sf"/>
</dbReference>
<dbReference type="InterPro" id="IPR036291">
    <property type="entry name" value="NAD(P)-bd_dom_sf"/>
</dbReference>
<feature type="domain" description="ACT" evidence="18">
    <location>
        <begin position="357"/>
        <end position="433"/>
    </location>
</feature>
<dbReference type="PROSITE" id="PS01042">
    <property type="entry name" value="HOMOSER_DHGENASE"/>
    <property type="match status" value="1"/>
</dbReference>
<dbReference type="GO" id="GO:0050661">
    <property type="term" value="F:NADP binding"/>
    <property type="evidence" value="ECO:0007669"/>
    <property type="project" value="InterPro"/>
</dbReference>
<gene>
    <name evidence="19" type="ordered locus">Cyan7822_1985</name>
</gene>
<dbReference type="SUPFAM" id="SSF55347">
    <property type="entry name" value="Glyceraldehyde-3-phosphate dehydrogenase-like, C-terminal domain"/>
    <property type="match status" value="1"/>
</dbReference>
<evidence type="ECO:0000256" key="4">
    <source>
        <dbReference type="ARBA" id="ARBA00006753"/>
    </source>
</evidence>
<dbReference type="eggNOG" id="COG0460">
    <property type="taxonomic scope" value="Bacteria"/>
</dbReference>
<comment type="cofactor">
    <cofactor evidence="1">
        <name>a metal cation</name>
        <dbReference type="ChEBI" id="CHEBI:25213"/>
    </cofactor>
</comment>
<dbReference type="Proteomes" id="UP000008206">
    <property type="component" value="Chromosome"/>
</dbReference>
<evidence type="ECO:0000256" key="10">
    <source>
        <dbReference type="ARBA" id="ARBA00023002"/>
    </source>
</evidence>
<feature type="binding site" evidence="15">
    <location>
        <begin position="8"/>
        <end position="15"/>
    </location>
    <ligand>
        <name>NADP(+)</name>
        <dbReference type="ChEBI" id="CHEBI:58349"/>
    </ligand>
</feature>
<comment type="similarity">
    <text evidence="4 17">Belongs to the homoserine dehydrogenase family.</text>
</comment>
<comment type="pathway">
    <text evidence="3 16">Amino-acid biosynthesis; L-methionine biosynthesis via de novo pathway; L-homoserine from L-aspartate: step 3/3.</text>
</comment>
<dbReference type="PANTHER" id="PTHR43331">
    <property type="entry name" value="HOMOSERINE DEHYDROGENASE"/>
    <property type="match status" value="1"/>
</dbReference>
<dbReference type="InterPro" id="IPR001342">
    <property type="entry name" value="HDH_cat"/>
</dbReference>